<dbReference type="GO" id="GO:0003677">
    <property type="term" value="F:DNA binding"/>
    <property type="evidence" value="ECO:0007669"/>
    <property type="project" value="TreeGrafter"/>
</dbReference>
<keyword evidence="3" id="KW-0677">Repeat</keyword>
<reference evidence="6" key="1">
    <citation type="journal article" date="2014" name="Science">
        <title>Ancient hybridizations among the ancestral genomes of bread wheat.</title>
        <authorList>
            <consortium name="International Wheat Genome Sequencing Consortium,"/>
            <person name="Marcussen T."/>
            <person name="Sandve S.R."/>
            <person name="Heier L."/>
            <person name="Spannagl M."/>
            <person name="Pfeifer M."/>
            <person name="Jakobsen K.S."/>
            <person name="Wulff B.B."/>
            <person name="Steuernagel B."/>
            <person name="Mayer K.F."/>
            <person name="Olsen O.A."/>
        </authorList>
    </citation>
    <scope>NUCLEOTIDE SEQUENCE [LARGE SCALE GENOMIC DNA]</scope>
    <source>
        <strain evidence="6">cv. AL8/78</strain>
    </source>
</reference>
<dbReference type="PANTHER" id="PTHR14773:SF0">
    <property type="entry name" value="WD REPEAT-CONTAINING PROTEIN 76"/>
    <property type="match status" value="1"/>
</dbReference>
<keyword evidence="2 4" id="KW-0853">WD repeat</keyword>
<evidence type="ECO:0000256" key="3">
    <source>
        <dbReference type="ARBA" id="ARBA00022737"/>
    </source>
</evidence>
<dbReference type="SMART" id="SM00320">
    <property type="entry name" value="WD40"/>
    <property type="match status" value="1"/>
</dbReference>
<evidence type="ECO:0000256" key="1">
    <source>
        <dbReference type="ARBA" id="ARBA00005434"/>
    </source>
</evidence>
<reference evidence="5" key="5">
    <citation type="journal article" date="2021" name="G3 (Bethesda)">
        <title>Aegilops tauschii genome assembly Aet v5.0 features greater sequence contiguity and improved annotation.</title>
        <authorList>
            <person name="Wang L."/>
            <person name="Zhu T."/>
            <person name="Rodriguez J.C."/>
            <person name="Deal K.R."/>
            <person name="Dubcovsky J."/>
            <person name="McGuire P.E."/>
            <person name="Lux T."/>
            <person name="Spannagl M."/>
            <person name="Mayer K.F.X."/>
            <person name="Baldrich P."/>
            <person name="Meyers B.C."/>
            <person name="Huo N."/>
            <person name="Gu Y.Q."/>
            <person name="Zhou H."/>
            <person name="Devos K.M."/>
            <person name="Bennetzen J.L."/>
            <person name="Unver T."/>
            <person name="Budak H."/>
            <person name="Gulick P.J."/>
            <person name="Galiba G."/>
            <person name="Kalapos B."/>
            <person name="Nelson D.R."/>
            <person name="Li P."/>
            <person name="You F.M."/>
            <person name="Luo M.C."/>
            <person name="Dvorak J."/>
        </authorList>
    </citation>
    <scope>NUCLEOTIDE SEQUENCE [LARGE SCALE GENOMIC DNA]</scope>
    <source>
        <strain evidence="5">cv. AL8/78</strain>
    </source>
</reference>
<dbReference type="InterPro" id="IPR015943">
    <property type="entry name" value="WD40/YVTN_repeat-like_dom_sf"/>
</dbReference>
<reference evidence="5" key="4">
    <citation type="submission" date="2019-03" db="UniProtKB">
        <authorList>
            <consortium name="EnsemblPlants"/>
        </authorList>
    </citation>
    <scope>IDENTIFICATION</scope>
</reference>
<dbReference type="InterPro" id="IPR011047">
    <property type="entry name" value="Quinoprotein_ADH-like_sf"/>
</dbReference>
<reference evidence="5" key="3">
    <citation type="journal article" date="2017" name="Nature">
        <title>Genome sequence of the progenitor of the wheat D genome Aegilops tauschii.</title>
        <authorList>
            <person name="Luo M.C."/>
            <person name="Gu Y.Q."/>
            <person name="Puiu D."/>
            <person name="Wang H."/>
            <person name="Twardziok S.O."/>
            <person name="Deal K.R."/>
            <person name="Huo N."/>
            <person name="Zhu T."/>
            <person name="Wang L."/>
            <person name="Wang Y."/>
            <person name="McGuire P.E."/>
            <person name="Liu S."/>
            <person name="Long H."/>
            <person name="Ramasamy R.K."/>
            <person name="Rodriguez J.C."/>
            <person name="Van S.L."/>
            <person name="Yuan L."/>
            <person name="Wang Z."/>
            <person name="Xia Z."/>
            <person name="Xiao L."/>
            <person name="Anderson O.D."/>
            <person name="Ouyang S."/>
            <person name="Liang Y."/>
            <person name="Zimin A.V."/>
            <person name="Pertea G."/>
            <person name="Qi P."/>
            <person name="Bennetzen J.L."/>
            <person name="Dai X."/>
            <person name="Dawson M.W."/>
            <person name="Muller H.G."/>
            <person name="Kugler K."/>
            <person name="Rivarola-Duarte L."/>
            <person name="Spannagl M."/>
            <person name="Mayer K.F.X."/>
            <person name="Lu F.H."/>
            <person name="Bevan M.W."/>
            <person name="Leroy P."/>
            <person name="Li P."/>
            <person name="You F.M."/>
            <person name="Sun Q."/>
            <person name="Liu Z."/>
            <person name="Lyons E."/>
            <person name="Wicker T."/>
            <person name="Salzberg S.L."/>
            <person name="Devos K.M."/>
            <person name="Dvorak J."/>
        </authorList>
    </citation>
    <scope>NUCLEOTIDE SEQUENCE [LARGE SCALE GENOMIC DNA]</scope>
    <source>
        <strain evidence="5">cv. AL8/78</strain>
    </source>
</reference>
<dbReference type="GO" id="GO:2000001">
    <property type="term" value="P:regulation of DNA damage checkpoint"/>
    <property type="evidence" value="ECO:0007669"/>
    <property type="project" value="TreeGrafter"/>
</dbReference>
<dbReference type="Pfam" id="PF00400">
    <property type="entry name" value="WD40"/>
    <property type="match status" value="1"/>
</dbReference>
<comment type="similarity">
    <text evidence="1">Belongs to the WD repeat DDB2/WDR76 family.</text>
</comment>
<dbReference type="GO" id="GO:0005634">
    <property type="term" value="C:nucleus"/>
    <property type="evidence" value="ECO:0007669"/>
    <property type="project" value="TreeGrafter"/>
</dbReference>
<sequence>PVYSLCQAPDSPSCLYFGDGNGELKLLDERMDRTARIWDLRRLKRKKEESLKVLKHNRSVQSAYFSPSGSMLATTSLDDTVRVFCGDDFDRSHIIKHNNQTGRWISTFKYDISFHLLASFVTLHEYLLAD</sequence>
<dbReference type="Proteomes" id="UP000015105">
    <property type="component" value="Chromosome 2D"/>
</dbReference>
<reference evidence="6" key="2">
    <citation type="journal article" date="2017" name="Nat. Plants">
        <title>The Aegilops tauschii genome reveals multiple impacts of transposons.</title>
        <authorList>
            <person name="Zhao G."/>
            <person name="Zou C."/>
            <person name="Li K."/>
            <person name="Wang K."/>
            <person name="Li T."/>
            <person name="Gao L."/>
            <person name="Zhang X."/>
            <person name="Wang H."/>
            <person name="Yang Z."/>
            <person name="Liu X."/>
            <person name="Jiang W."/>
            <person name="Mao L."/>
            <person name="Kong X."/>
            <person name="Jiao Y."/>
            <person name="Jia J."/>
        </authorList>
    </citation>
    <scope>NUCLEOTIDE SEQUENCE [LARGE SCALE GENOMIC DNA]</scope>
    <source>
        <strain evidence="6">cv. AL8/78</strain>
    </source>
</reference>
<proteinExistence type="inferred from homology"/>
<dbReference type="AlphaFoldDB" id="A0A453CPJ7"/>
<evidence type="ECO:0000256" key="4">
    <source>
        <dbReference type="PROSITE-ProRule" id="PRU00221"/>
    </source>
</evidence>
<evidence type="ECO:0000313" key="6">
    <source>
        <dbReference type="Proteomes" id="UP000015105"/>
    </source>
</evidence>
<dbReference type="Gene3D" id="2.130.10.10">
    <property type="entry name" value="YVTN repeat-like/Quinoprotein amine dehydrogenase"/>
    <property type="match status" value="1"/>
</dbReference>
<feature type="repeat" description="WD" evidence="4">
    <location>
        <begin position="53"/>
        <end position="84"/>
    </location>
</feature>
<evidence type="ECO:0000256" key="2">
    <source>
        <dbReference type="ARBA" id="ARBA00022574"/>
    </source>
</evidence>
<protein>
    <submittedName>
        <fullName evidence="5">Uncharacterized protein</fullName>
    </submittedName>
</protein>
<keyword evidence="6" id="KW-1185">Reference proteome</keyword>
<dbReference type="InterPro" id="IPR050853">
    <property type="entry name" value="WD_repeat_DNA-damage-binding"/>
</dbReference>
<organism evidence="5 6">
    <name type="scientific">Aegilops tauschii subsp. strangulata</name>
    <name type="common">Goatgrass</name>
    <dbReference type="NCBI Taxonomy" id="200361"/>
    <lineage>
        <taxon>Eukaryota</taxon>
        <taxon>Viridiplantae</taxon>
        <taxon>Streptophyta</taxon>
        <taxon>Embryophyta</taxon>
        <taxon>Tracheophyta</taxon>
        <taxon>Spermatophyta</taxon>
        <taxon>Magnoliopsida</taxon>
        <taxon>Liliopsida</taxon>
        <taxon>Poales</taxon>
        <taxon>Poaceae</taxon>
        <taxon>BOP clade</taxon>
        <taxon>Pooideae</taxon>
        <taxon>Triticodae</taxon>
        <taxon>Triticeae</taxon>
        <taxon>Triticinae</taxon>
        <taxon>Aegilops</taxon>
    </lineage>
</organism>
<evidence type="ECO:0000313" key="5">
    <source>
        <dbReference type="EnsemblPlants" id="AET2Gv20914300.7"/>
    </source>
</evidence>
<dbReference type="InterPro" id="IPR001680">
    <property type="entry name" value="WD40_rpt"/>
</dbReference>
<dbReference type="SUPFAM" id="SSF50998">
    <property type="entry name" value="Quinoprotein alcohol dehydrogenase-like"/>
    <property type="match status" value="1"/>
</dbReference>
<name>A0A453CPJ7_AEGTS</name>
<accession>A0A453CPJ7</accession>
<dbReference type="EnsemblPlants" id="AET2Gv20914300.7">
    <property type="protein sequence ID" value="AET2Gv20914300.7"/>
    <property type="gene ID" value="AET2Gv20914300"/>
</dbReference>
<dbReference type="Gramene" id="AET2Gv20914300.7">
    <property type="protein sequence ID" value="AET2Gv20914300.7"/>
    <property type="gene ID" value="AET2Gv20914300"/>
</dbReference>
<dbReference type="PANTHER" id="PTHR14773">
    <property type="entry name" value="WD REPEAT-CONTAINING PROTEIN 76"/>
    <property type="match status" value="1"/>
</dbReference>
<dbReference type="PROSITE" id="PS50082">
    <property type="entry name" value="WD_REPEATS_2"/>
    <property type="match status" value="1"/>
</dbReference>